<protein>
    <submittedName>
        <fullName evidence="1">Uncharacterized protein</fullName>
    </submittedName>
</protein>
<sequence length="49" mass="5511">MRHALRACVGRARRVPSAACVCGRVSPRRMPKRLRGTCAQAARSMRLCW</sequence>
<dbReference type="Gramene" id="MELO3C000790.2.1">
    <property type="protein sequence ID" value="MELO3C000790.2.1"/>
    <property type="gene ID" value="MELO3C000790.2"/>
</dbReference>
<dbReference type="AlphaFoldDB" id="A0A9I9CCR0"/>
<accession>A0A9I9CCR0</accession>
<reference evidence="1" key="1">
    <citation type="submission" date="2023-03" db="UniProtKB">
        <authorList>
            <consortium name="EnsemblPlants"/>
        </authorList>
    </citation>
    <scope>IDENTIFICATION</scope>
</reference>
<name>A0A9I9CCR0_CUCME</name>
<evidence type="ECO:0000313" key="1">
    <source>
        <dbReference type="EnsemblPlants" id="MELO3C000790.2.1"/>
    </source>
</evidence>
<proteinExistence type="predicted"/>
<organism evidence="1">
    <name type="scientific">Cucumis melo</name>
    <name type="common">Muskmelon</name>
    <dbReference type="NCBI Taxonomy" id="3656"/>
    <lineage>
        <taxon>Eukaryota</taxon>
        <taxon>Viridiplantae</taxon>
        <taxon>Streptophyta</taxon>
        <taxon>Embryophyta</taxon>
        <taxon>Tracheophyta</taxon>
        <taxon>Spermatophyta</taxon>
        <taxon>Magnoliopsida</taxon>
        <taxon>eudicotyledons</taxon>
        <taxon>Gunneridae</taxon>
        <taxon>Pentapetalae</taxon>
        <taxon>rosids</taxon>
        <taxon>fabids</taxon>
        <taxon>Cucurbitales</taxon>
        <taxon>Cucurbitaceae</taxon>
        <taxon>Benincaseae</taxon>
        <taxon>Cucumis</taxon>
    </lineage>
</organism>
<dbReference type="EnsemblPlants" id="MELO3C000790.2.1">
    <property type="protein sequence ID" value="MELO3C000790.2.1"/>
    <property type="gene ID" value="MELO3C000790.2"/>
</dbReference>